<evidence type="ECO:0000313" key="9">
    <source>
        <dbReference type="Proteomes" id="UP000029964"/>
    </source>
</evidence>
<sequence>MAVQISHHGNDASLPPLLALALAAGILSYIGLITYRLTLHPLAKFPGPRLAAATHWYEAYYELVHRGGAQFAPKVRELHARYGPIVRINPAEISVDDAEFHDKLYAPQPAVRDRHPNFSAALGTTSGSFSSPDHFLHRSRRVAYSPFFATGNVMATEDVVRAKVDQMCRIVGRDDGRVNLRSCFAAISFDSFYTWAFGHSLDLLDDLPKAQRCSDTVELLVTSAPFYRIFPTVMGAARKVPQSILRRLSHHIARVFDLHALILRAAERFVADQQCGDDQKSTEKGNAQPETLFSVIRRSKSAPDSEKTASRISQEGTEMFMASFTPGRTMMLAMYYLHANPHVLERLRAELDEVNPDPAGELTYKMLNSLPYLRAVMKEIYRVTFPVGSRLPMICHEVMEFQDWKIPPKTSISVNHRNLLFNPEVFPDPMAFRPERWLDESRPIDEKRYFVAFGKGGRGCPGQVFATQVIQLTVCSLIQRFEFELSDTSFEKDVVASRESILIAPAFESKGIKLNVVGERRK</sequence>
<evidence type="ECO:0000313" key="8">
    <source>
        <dbReference type="EMBL" id="KFH47833.1"/>
    </source>
</evidence>
<comment type="similarity">
    <text evidence="6">Belongs to the cytochrome P450 family.</text>
</comment>
<dbReference type="HOGENOM" id="CLU_001570_14_2_1"/>
<dbReference type="InterPro" id="IPR017972">
    <property type="entry name" value="Cyt_P450_CS"/>
</dbReference>
<dbReference type="PANTHER" id="PTHR24305:SF152">
    <property type="entry name" value="P450, PUTATIVE (EUROFUNG)-RELATED"/>
    <property type="match status" value="1"/>
</dbReference>
<dbReference type="PROSITE" id="PS00086">
    <property type="entry name" value="CYTOCHROME_P450"/>
    <property type="match status" value="1"/>
</dbReference>
<keyword evidence="3 5" id="KW-0479">Metal-binding</keyword>
<dbReference type="GO" id="GO:0020037">
    <property type="term" value="F:heme binding"/>
    <property type="evidence" value="ECO:0007669"/>
    <property type="project" value="InterPro"/>
</dbReference>
<reference evidence="9" key="1">
    <citation type="journal article" date="2014" name="Genome Announc.">
        <title>Genome sequence and annotation of Acremonium chrysogenum, producer of the beta-lactam antibiotic cephalosporin C.</title>
        <authorList>
            <person name="Terfehr D."/>
            <person name="Dahlmann T.A."/>
            <person name="Specht T."/>
            <person name="Zadra I."/>
            <person name="Kuernsteiner H."/>
            <person name="Kueck U."/>
        </authorList>
    </citation>
    <scope>NUCLEOTIDE SEQUENCE [LARGE SCALE GENOMIC DNA]</scope>
    <source>
        <strain evidence="9">ATCC 11550 / CBS 779.69 / DSM 880 / IAM 14645 / JCM 23072 / IMI 49137</strain>
    </source>
</reference>
<name>A0A086TEQ1_HAPC1</name>
<dbReference type="STRING" id="857340.A0A086TEQ1"/>
<dbReference type="InterPro" id="IPR002401">
    <property type="entry name" value="Cyt_P450_E_grp-I"/>
</dbReference>
<feature type="binding site" description="axial binding residue" evidence="5">
    <location>
        <position position="460"/>
    </location>
    <ligand>
        <name>heme</name>
        <dbReference type="ChEBI" id="CHEBI:30413"/>
    </ligand>
    <ligandPart>
        <name>Fe</name>
        <dbReference type="ChEBI" id="CHEBI:18248"/>
    </ligandPart>
</feature>
<keyword evidence="2 5" id="KW-0349">Heme</keyword>
<gene>
    <name evidence="8" type="ORF">ACRE_012870</name>
</gene>
<dbReference type="Pfam" id="PF00067">
    <property type="entry name" value="p450"/>
    <property type="match status" value="1"/>
</dbReference>
<dbReference type="CDD" id="cd11062">
    <property type="entry name" value="CYP58-like"/>
    <property type="match status" value="1"/>
</dbReference>
<dbReference type="SUPFAM" id="SSF48264">
    <property type="entry name" value="Cytochrome P450"/>
    <property type="match status" value="1"/>
</dbReference>
<keyword evidence="7" id="KW-0812">Transmembrane</keyword>
<dbReference type="GO" id="GO:0005506">
    <property type="term" value="F:iron ion binding"/>
    <property type="evidence" value="ECO:0007669"/>
    <property type="project" value="InterPro"/>
</dbReference>
<evidence type="ECO:0000256" key="1">
    <source>
        <dbReference type="ARBA" id="ARBA00001971"/>
    </source>
</evidence>
<dbReference type="AlphaFoldDB" id="A0A086TEQ1"/>
<evidence type="ECO:0000256" key="4">
    <source>
        <dbReference type="ARBA" id="ARBA00023004"/>
    </source>
</evidence>
<feature type="transmembrane region" description="Helical" evidence="7">
    <location>
        <begin position="17"/>
        <end position="35"/>
    </location>
</feature>
<keyword evidence="6" id="KW-0503">Monooxygenase</keyword>
<keyword evidence="6" id="KW-0560">Oxidoreductase</keyword>
<dbReference type="EMBL" id="JPKY01000007">
    <property type="protein sequence ID" value="KFH47833.1"/>
    <property type="molecule type" value="Genomic_DNA"/>
</dbReference>
<evidence type="ECO:0000256" key="5">
    <source>
        <dbReference type="PIRSR" id="PIRSR602401-1"/>
    </source>
</evidence>
<organism evidence="8 9">
    <name type="scientific">Hapsidospora chrysogenum (strain ATCC 11550 / CBS 779.69 / DSM 880 / IAM 14645 / JCM 23072 / IMI 49137)</name>
    <name type="common">Acremonium chrysogenum</name>
    <dbReference type="NCBI Taxonomy" id="857340"/>
    <lineage>
        <taxon>Eukaryota</taxon>
        <taxon>Fungi</taxon>
        <taxon>Dikarya</taxon>
        <taxon>Ascomycota</taxon>
        <taxon>Pezizomycotina</taxon>
        <taxon>Sordariomycetes</taxon>
        <taxon>Hypocreomycetidae</taxon>
        <taxon>Hypocreales</taxon>
        <taxon>Bionectriaceae</taxon>
        <taxon>Hapsidospora</taxon>
    </lineage>
</organism>
<keyword evidence="9" id="KW-1185">Reference proteome</keyword>
<keyword evidence="7" id="KW-0472">Membrane</keyword>
<comment type="caution">
    <text evidence="8">The sequence shown here is derived from an EMBL/GenBank/DDBJ whole genome shotgun (WGS) entry which is preliminary data.</text>
</comment>
<dbReference type="GO" id="GO:0004497">
    <property type="term" value="F:monooxygenase activity"/>
    <property type="evidence" value="ECO:0007669"/>
    <property type="project" value="UniProtKB-KW"/>
</dbReference>
<dbReference type="Gene3D" id="1.10.630.10">
    <property type="entry name" value="Cytochrome P450"/>
    <property type="match status" value="1"/>
</dbReference>
<evidence type="ECO:0000256" key="7">
    <source>
        <dbReference type="SAM" id="Phobius"/>
    </source>
</evidence>
<evidence type="ECO:0000256" key="6">
    <source>
        <dbReference type="RuleBase" id="RU000461"/>
    </source>
</evidence>
<comment type="cofactor">
    <cofactor evidence="1 5">
        <name>heme</name>
        <dbReference type="ChEBI" id="CHEBI:30413"/>
    </cofactor>
</comment>
<accession>A0A086TEQ1</accession>
<evidence type="ECO:0000256" key="3">
    <source>
        <dbReference type="ARBA" id="ARBA00022723"/>
    </source>
</evidence>
<proteinExistence type="inferred from homology"/>
<dbReference type="PANTHER" id="PTHR24305">
    <property type="entry name" value="CYTOCHROME P450"/>
    <property type="match status" value="1"/>
</dbReference>
<dbReference type="Proteomes" id="UP000029964">
    <property type="component" value="Unassembled WGS sequence"/>
</dbReference>
<dbReference type="InterPro" id="IPR001128">
    <property type="entry name" value="Cyt_P450"/>
</dbReference>
<dbReference type="PRINTS" id="PR00463">
    <property type="entry name" value="EP450I"/>
</dbReference>
<dbReference type="InterPro" id="IPR036396">
    <property type="entry name" value="Cyt_P450_sf"/>
</dbReference>
<dbReference type="InterPro" id="IPR050121">
    <property type="entry name" value="Cytochrome_P450_monoxygenase"/>
</dbReference>
<keyword evidence="7" id="KW-1133">Transmembrane helix</keyword>
<keyword evidence="4 5" id="KW-0408">Iron</keyword>
<dbReference type="OrthoDB" id="3945418at2759"/>
<evidence type="ECO:0000256" key="2">
    <source>
        <dbReference type="ARBA" id="ARBA00022617"/>
    </source>
</evidence>
<protein>
    <submittedName>
        <fullName evidence="8">Trichodiene oxygenase-like protein</fullName>
    </submittedName>
</protein>
<dbReference type="GO" id="GO:0016705">
    <property type="term" value="F:oxidoreductase activity, acting on paired donors, with incorporation or reduction of molecular oxygen"/>
    <property type="evidence" value="ECO:0007669"/>
    <property type="project" value="InterPro"/>
</dbReference>